<comment type="caution">
    <text evidence="1">The sequence shown here is derived from an EMBL/GenBank/DDBJ whole genome shotgun (WGS) entry which is preliminary data.</text>
</comment>
<dbReference type="Pfam" id="PF13385">
    <property type="entry name" value="Laminin_G_3"/>
    <property type="match status" value="1"/>
</dbReference>
<dbReference type="InterPro" id="IPR013320">
    <property type="entry name" value="ConA-like_dom_sf"/>
</dbReference>
<proteinExistence type="predicted"/>
<evidence type="ECO:0000313" key="1">
    <source>
        <dbReference type="EMBL" id="KKK68089.1"/>
    </source>
</evidence>
<reference evidence="1" key="1">
    <citation type="journal article" date="2015" name="Nature">
        <title>Complex archaea that bridge the gap between prokaryotes and eukaryotes.</title>
        <authorList>
            <person name="Spang A."/>
            <person name="Saw J.H."/>
            <person name="Jorgensen S.L."/>
            <person name="Zaremba-Niedzwiedzka K."/>
            <person name="Martijn J."/>
            <person name="Lind A.E."/>
            <person name="van Eijk R."/>
            <person name="Schleper C."/>
            <person name="Guy L."/>
            <person name="Ettema T.J."/>
        </authorList>
    </citation>
    <scope>NUCLEOTIDE SEQUENCE</scope>
</reference>
<evidence type="ECO:0008006" key="2">
    <source>
        <dbReference type="Google" id="ProtNLM"/>
    </source>
</evidence>
<dbReference type="AlphaFoldDB" id="A0A0F8ZNY0"/>
<organism evidence="1">
    <name type="scientific">marine sediment metagenome</name>
    <dbReference type="NCBI Taxonomy" id="412755"/>
    <lineage>
        <taxon>unclassified sequences</taxon>
        <taxon>metagenomes</taxon>
        <taxon>ecological metagenomes</taxon>
    </lineage>
</organism>
<sequence length="375" mass="41821">DKVIHFVSAGGGKVIFDDFVPAQTSGTVEFWINNPIAEDFYMRVFETGGVGVALMNARYTSKTNIDVYHGDGAGDRDVHNVMVIADSWNHVRFTFDVSTDTFSVWINGVNIFTDENFDYDQTVDDMLHMQIYSSDAYEGYIDAISYSWDTTSHGGLGYTVGYNINPYDIEPLLEIGDGLSWDLGVSIGTNVSIISSLGGHNNVLNITDYSATDSITINNIFSAQTSGTIEFWIRNTDADLSAIFWARTGNMGNILYGFKIENDIFYYYNGAWITTGITALDDMWYHIRIDYECTAGSYDGLAQYKWNVHINGVEYGDYAFSSNEASVGTVQFISSDVDSIYSFFIDALGYSWDTTSHGNLGYGISYNINPYDIQP</sequence>
<feature type="non-terminal residue" evidence="1">
    <location>
        <position position="375"/>
    </location>
</feature>
<feature type="non-terminal residue" evidence="1">
    <location>
        <position position="1"/>
    </location>
</feature>
<accession>A0A0F8ZNY0</accession>
<dbReference type="SUPFAM" id="SSF49899">
    <property type="entry name" value="Concanavalin A-like lectins/glucanases"/>
    <property type="match status" value="2"/>
</dbReference>
<dbReference type="EMBL" id="LAZR01059297">
    <property type="protein sequence ID" value="KKK68089.1"/>
    <property type="molecule type" value="Genomic_DNA"/>
</dbReference>
<protein>
    <recommendedName>
        <fullName evidence="2">LamG-like jellyroll fold domain-containing protein</fullName>
    </recommendedName>
</protein>
<dbReference type="Gene3D" id="2.60.120.200">
    <property type="match status" value="2"/>
</dbReference>
<name>A0A0F8ZNY0_9ZZZZ</name>
<gene>
    <name evidence="1" type="ORF">LCGC14_2947560</name>
</gene>